<evidence type="ECO:0000313" key="3">
    <source>
        <dbReference type="Proteomes" id="UP000789595"/>
    </source>
</evidence>
<feature type="region of interest" description="Disordered" evidence="1">
    <location>
        <begin position="344"/>
        <end position="397"/>
    </location>
</feature>
<evidence type="ECO:0000313" key="2">
    <source>
        <dbReference type="EMBL" id="CAH0376747.1"/>
    </source>
</evidence>
<proteinExistence type="predicted"/>
<feature type="compositionally biased region" description="Basic residues" evidence="1">
    <location>
        <begin position="382"/>
        <end position="397"/>
    </location>
</feature>
<feature type="region of interest" description="Disordered" evidence="1">
    <location>
        <begin position="1"/>
        <end position="79"/>
    </location>
</feature>
<protein>
    <recommendedName>
        <fullName evidence="4">Tudor domain-containing protein</fullName>
    </recommendedName>
</protein>
<feature type="compositionally biased region" description="Basic and acidic residues" evidence="1">
    <location>
        <begin position="1"/>
        <end position="11"/>
    </location>
</feature>
<reference evidence="2" key="1">
    <citation type="submission" date="2021-11" db="EMBL/GenBank/DDBJ databases">
        <authorList>
            <consortium name="Genoscope - CEA"/>
            <person name="William W."/>
        </authorList>
    </citation>
    <scope>NUCLEOTIDE SEQUENCE</scope>
</reference>
<organism evidence="2 3">
    <name type="scientific">Pelagomonas calceolata</name>
    <dbReference type="NCBI Taxonomy" id="35677"/>
    <lineage>
        <taxon>Eukaryota</taxon>
        <taxon>Sar</taxon>
        <taxon>Stramenopiles</taxon>
        <taxon>Ochrophyta</taxon>
        <taxon>Pelagophyceae</taxon>
        <taxon>Pelagomonadales</taxon>
        <taxon>Pelagomonadaceae</taxon>
        <taxon>Pelagomonas</taxon>
    </lineage>
</organism>
<evidence type="ECO:0000256" key="1">
    <source>
        <dbReference type="SAM" id="MobiDB-lite"/>
    </source>
</evidence>
<dbReference type="EMBL" id="CAKKNE010000005">
    <property type="protein sequence ID" value="CAH0376747.1"/>
    <property type="molecule type" value="Genomic_DNA"/>
</dbReference>
<name>A0A8J2SX51_9STRA</name>
<comment type="caution">
    <text evidence="2">The sequence shown here is derived from an EMBL/GenBank/DDBJ whole genome shotgun (WGS) entry which is preliminary data.</text>
</comment>
<gene>
    <name evidence="2" type="ORF">PECAL_5P13480</name>
</gene>
<dbReference type="Gene3D" id="2.30.30.140">
    <property type="match status" value="1"/>
</dbReference>
<feature type="compositionally biased region" description="Low complexity" evidence="1">
    <location>
        <begin position="347"/>
        <end position="363"/>
    </location>
</feature>
<evidence type="ECO:0008006" key="4">
    <source>
        <dbReference type="Google" id="ProtNLM"/>
    </source>
</evidence>
<dbReference type="AlphaFoldDB" id="A0A8J2SX51"/>
<dbReference type="Proteomes" id="UP000789595">
    <property type="component" value="Unassembled WGS sequence"/>
</dbReference>
<sequence length="397" mass="41153">MGCTNSKERPRTPPPDAQLQNVVSDGDGFWAANGEQRASREATPLKAAADPFQTVDLTNPETAAAASSPAKDLSDAFGEPKTPVLVPADAFGAPKAPVLVTATDAPRDSEDSARAMTINKVPPGAAISPPPKPLSPTAAVVAALAATPTLAQPTMPQPRVTAWVVGGGALTHATTATDPRQGVTIKNAGGFSLAEAVADPPTSPVAAIPEAFTAAFGAPPTPVVKETPAPAPSPPKAMPWRPELQREAWRAGDWCIAIRDQDWHTGSAYYGLVAKENADGTFAVHYDDGHVQPDVREDELRCLDRADGSCVLPGSKRDMTPGSRGAELVGDAWRAQQLAVYGPAAKPTATAEVSAPATAEAAAPPKPSPTKKPSIKPVMPGGRKKSNKKKKKGNKKK</sequence>
<accession>A0A8J2SX51</accession>
<keyword evidence="3" id="KW-1185">Reference proteome</keyword>